<feature type="repeat" description="NHL" evidence="2">
    <location>
        <begin position="252"/>
        <end position="294"/>
    </location>
</feature>
<dbReference type="RefSeq" id="WP_040199987.1">
    <property type="nucleotide sequence ID" value="NZ_CP010311.1"/>
</dbReference>
<evidence type="ECO:0000256" key="1">
    <source>
        <dbReference type="ARBA" id="ARBA00022737"/>
    </source>
</evidence>
<dbReference type="InterPro" id="IPR001258">
    <property type="entry name" value="NHL_repeat"/>
</dbReference>
<dbReference type="KEGG" id="gsb:GSUB_07270"/>
<dbReference type="EMBL" id="CP010311">
    <property type="protein sequence ID" value="AJF06387.1"/>
    <property type="molecule type" value="Genomic_DNA"/>
</dbReference>
<gene>
    <name evidence="4" type="ORF">GSUB_07270</name>
</gene>
<reference evidence="4 5" key="1">
    <citation type="journal article" date="2015" name="Genome Announc.">
        <title>Genomes of Geoalkalibacter ferrihydriticus Z-0531T and Geoalkalibacter subterraneus Red1T, Two Haloalkaliphilic Metal-Reducing Deltaproteobacteria.</title>
        <authorList>
            <person name="Badalamenti J.P."/>
            <person name="Krajmalnik-Brown R."/>
            <person name="Torres C.I."/>
            <person name="Bond D.R."/>
        </authorList>
    </citation>
    <scope>NUCLEOTIDE SEQUENCE [LARGE SCALE GENOMIC DNA]</scope>
    <source>
        <strain evidence="4 5">Red1</strain>
    </source>
</reference>
<feature type="signal peptide" evidence="3">
    <location>
        <begin position="1"/>
        <end position="34"/>
    </location>
</feature>
<keyword evidence="5" id="KW-1185">Reference proteome</keyword>
<evidence type="ECO:0000256" key="2">
    <source>
        <dbReference type="PROSITE-ProRule" id="PRU00504"/>
    </source>
</evidence>
<dbReference type="HOGENOM" id="CLU_882134_0_0_7"/>
<dbReference type="InterPro" id="IPR011042">
    <property type="entry name" value="6-blade_b-propeller_TolB-like"/>
</dbReference>
<sequence>MNTQHRRKLASNPGPMLSALVLVLSSLLASTACAGVEAAFAYKLSDFSGPVPSLWAKVDVDSRFDEAYALNIGDGLIQIYNESAMQVHSYGEDYGLASAVDLAVAEEGEVYVLFSRRTSGQLLRLDYRGELIEPVTITDVPEEYLPLHPTFMDYRDGEIYLADSRSMTMVVVDLEGRFQRGLDLRSFLLSASQEELNRDDLRESQRRMIEEEIESLKQAALGGFSVDARDQIYFTVPTLFSAYRMQPDGQFEVFGTSGGARGKFGVVAGIEADEHGNIYVADRLRSVVLIFDDEFNFQTEMGYRGGAPHNLVVPDDLAVDARNNKLYVSQAANLGVSVFKLRFN</sequence>
<accession>A0A0B5FE04</accession>
<dbReference type="SUPFAM" id="SSF63829">
    <property type="entry name" value="Calcium-dependent phosphotriesterase"/>
    <property type="match status" value="1"/>
</dbReference>
<proteinExistence type="predicted"/>
<dbReference type="Gene3D" id="2.120.10.30">
    <property type="entry name" value="TolB, C-terminal domain"/>
    <property type="match status" value="2"/>
</dbReference>
<keyword evidence="1" id="KW-0677">Repeat</keyword>
<dbReference type="AlphaFoldDB" id="A0A0B5FE04"/>
<evidence type="ECO:0000313" key="5">
    <source>
        <dbReference type="Proteomes" id="UP000035036"/>
    </source>
</evidence>
<dbReference type="STRING" id="483547.GSUB_07270"/>
<name>A0A0B5FE04_9BACT</name>
<dbReference type="PROSITE" id="PS51125">
    <property type="entry name" value="NHL"/>
    <property type="match status" value="1"/>
</dbReference>
<evidence type="ECO:0000313" key="4">
    <source>
        <dbReference type="EMBL" id="AJF06387.1"/>
    </source>
</evidence>
<dbReference type="OrthoDB" id="5394347at2"/>
<dbReference type="Proteomes" id="UP000035036">
    <property type="component" value="Chromosome"/>
</dbReference>
<evidence type="ECO:0000256" key="3">
    <source>
        <dbReference type="SAM" id="SignalP"/>
    </source>
</evidence>
<feature type="chain" id="PRO_5002101673" description="6-bladed beta-propeller" evidence="3">
    <location>
        <begin position="35"/>
        <end position="344"/>
    </location>
</feature>
<protein>
    <recommendedName>
        <fullName evidence="6">6-bladed beta-propeller</fullName>
    </recommendedName>
</protein>
<evidence type="ECO:0008006" key="6">
    <source>
        <dbReference type="Google" id="ProtNLM"/>
    </source>
</evidence>
<organism evidence="4 5">
    <name type="scientific">Geoalkalibacter subterraneus</name>
    <dbReference type="NCBI Taxonomy" id="483547"/>
    <lineage>
        <taxon>Bacteria</taxon>
        <taxon>Pseudomonadati</taxon>
        <taxon>Thermodesulfobacteriota</taxon>
        <taxon>Desulfuromonadia</taxon>
        <taxon>Desulfuromonadales</taxon>
        <taxon>Geoalkalibacteraceae</taxon>
        <taxon>Geoalkalibacter</taxon>
    </lineage>
</organism>
<dbReference type="PROSITE" id="PS51257">
    <property type="entry name" value="PROKAR_LIPOPROTEIN"/>
    <property type="match status" value="1"/>
</dbReference>
<keyword evidence="3" id="KW-0732">Signal</keyword>